<dbReference type="EMBL" id="SHKM01000001">
    <property type="protein sequence ID" value="RZT90178.1"/>
    <property type="molecule type" value="Genomic_DNA"/>
</dbReference>
<evidence type="ECO:0000313" key="4">
    <source>
        <dbReference type="EMBL" id="RZT90178.1"/>
    </source>
</evidence>
<dbReference type="PIRSF" id="PIRSF018266">
    <property type="entry name" value="FecR"/>
    <property type="match status" value="1"/>
</dbReference>
<evidence type="ECO:0000256" key="1">
    <source>
        <dbReference type="SAM" id="Phobius"/>
    </source>
</evidence>
<evidence type="ECO:0000259" key="3">
    <source>
        <dbReference type="Pfam" id="PF16220"/>
    </source>
</evidence>
<dbReference type="InterPro" id="IPR012373">
    <property type="entry name" value="Ferrdict_sens_TM"/>
</dbReference>
<keyword evidence="5" id="KW-1185">Reference proteome</keyword>
<organism evidence="4 5">
    <name type="scientific">Azospira oryzae</name>
    <dbReference type="NCBI Taxonomy" id="146939"/>
    <lineage>
        <taxon>Bacteria</taxon>
        <taxon>Pseudomonadati</taxon>
        <taxon>Pseudomonadota</taxon>
        <taxon>Betaproteobacteria</taxon>
        <taxon>Rhodocyclales</taxon>
        <taxon>Rhodocyclaceae</taxon>
        <taxon>Azospira</taxon>
    </lineage>
</organism>
<keyword evidence="1" id="KW-1133">Transmembrane helix</keyword>
<dbReference type="PANTHER" id="PTHR30273:SF2">
    <property type="entry name" value="PROTEIN FECR"/>
    <property type="match status" value="1"/>
</dbReference>
<comment type="caution">
    <text evidence="4">The sequence shown here is derived from an EMBL/GenBank/DDBJ whole genome shotgun (WGS) entry which is preliminary data.</text>
</comment>
<dbReference type="Pfam" id="PF16220">
    <property type="entry name" value="DUF4880"/>
    <property type="match status" value="1"/>
</dbReference>
<feature type="domain" description="FecR N-terminal" evidence="3">
    <location>
        <begin position="16"/>
        <end position="58"/>
    </location>
</feature>
<gene>
    <name evidence="4" type="ORF">EV678_0989</name>
</gene>
<protein>
    <submittedName>
        <fullName evidence="4">FecR family protein</fullName>
    </submittedName>
</protein>
<evidence type="ECO:0000313" key="5">
    <source>
        <dbReference type="Proteomes" id="UP000292136"/>
    </source>
</evidence>
<accession>A0ABY0IRG4</accession>
<keyword evidence="1" id="KW-0472">Membrane</keyword>
<reference evidence="4 5" key="1">
    <citation type="submission" date="2019-02" db="EMBL/GenBank/DDBJ databases">
        <title>Genomic Encyclopedia of Type Strains, Phase IV (KMG-IV): sequencing the most valuable type-strain genomes for metagenomic binning, comparative biology and taxonomic classification.</title>
        <authorList>
            <person name="Goeker M."/>
        </authorList>
    </citation>
    <scope>NUCLEOTIDE SEQUENCE [LARGE SCALE GENOMIC DNA]</scope>
    <source>
        <strain evidence="4 5">DSM 21223</strain>
    </source>
</reference>
<evidence type="ECO:0000259" key="2">
    <source>
        <dbReference type="Pfam" id="PF04773"/>
    </source>
</evidence>
<proteinExistence type="predicted"/>
<name>A0ABY0IRG4_9RHOO</name>
<feature type="transmembrane region" description="Helical" evidence="1">
    <location>
        <begin position="93"/>
        <end position="110"/>
    </location>
</feature>
<feature type="domain" description="FecR protein" evidence="2">
    <location>
        <begin position="122"/>
        <end position="225"/>
    </location>
</feature>
<dbReference type="Pfam" id="PF04773">
    <property type="entry name" value="FecR"/>
    <property type="match status" value="1"/>
</dbReference>
<dbReference type="InterPro" id="IPR032623">
    <property type="entry name" value="FecR_N"/>
</dbReference>
<dbReference type="InterPro" id="IPR006860">
    <property type="entry name" value="FecR"/>
</dbReference>
<sequence length="339" mass="37339">MSARAGIQATDYRVLQAAAEWFAVLHDPGVSAAERQRWQAWLEAREEHRRAWQQVEAVSRSFASLPRAGQSGEAARLAVEAGSRQRRMQRRQAMKALVLFAAVGGMAWGGRRLGLWPGETADFETARGETREVQLADGTRVWLNTDSAISVRFQAGERRLSLLRGEVLVETGKGEPGVDDEAALRPLRLATPEGLLRPLGTRFLVRRDEDAGAGESLAVFAGAVEITPHDQPGARQVIAAGQEVRYDRNGVATPVPAQTARQAWSRGMLVADDMRLGDFLAELSRYRSGHLGWDPAVAELRLVGAFPLGDTDRILASLEESLPLRVRRTLPWWVSVEPR</sequence>
<keyword evidence="1" id="KW-0812">Transmembrane</keyword>
<dbReference type="RefSeq" id="WP_207222171.1">
    <property type="nucleotide sequence ID" value="NZ_SHKM01000001.1"/>
</dbReference>
<dbReference type="PANTHER" id="PTHR30273">
    <property type="entry name" value="PERIPLASMIC SIGNAL SENSOR AND SIGMA FACTOR ACTIVATOR FECR-RELATED"/>
    <property type="match status" value="1"/>
</dbReference>
<dbReference type="Gene3D" id="2.60.120.1440">
    <property type="match status" value="1"/>
</dbReference>
<dbReference type="Proteomes" id="UP000292136">
    <property type="component" value="Unassembled WGS sequence"/>
</dbReference>